<comment type="caution">
    <text evidence="3">The sequence shown here is derived from an EMBL/GenBank/DDBJ whole genome shotgun (WGS) entry which is preliminary data.</text>
</comment>
<feature type="compositionally biased region" description="Basic and acidic residues" evidence="1">
    <location>
        <begin position="295"/>
        <end position="308"/>
    </location>
</feature>
<proteinExistence type="predicted"/>
<gene>
    <name evidence="3" type="ORF">Y5W_02161</name>
</gene>
<dbReference type="Gene3D" id="3.30.70.1070">
    <property type="entry name" value="Sporulation related repeat"/>
    <property type="match status" value="1"/>
</dbReference>
<reference evidence="3 4" key="1">
    <citation type="submission" date="2012-09" db="EMBL/GenBank/DDBJ databases">
        <title>Genome Sequence of alkane-degrading Bacterium Alcanivorax sp. 521-1.</title>
        <authorList>
            <person name="Lai Q."/>
            <person name="Shao Z."/>
        </authorList>
    </citation>
    <scope>NUCLEOTIDE SEQUENCE [LARGE SCALE GENOMIC DNA]</scope>
    <source>
        <strain evidence="3 4">521-1</strain>
    </source>
</reference>
<dbReference type="Proteomes" id="UP000662703">
    <property type="component" value="Unassembled WGS sequence"/>
</dbReference>
<evidence type="ECO:0000313" key="3">
    <source>
        <dbReference type="EMBL" id="MBF5056867.1"/>
    </source>
</evidence>
<dbReference type="PROSITE" id="PS51724">
    <property type="entry name" value="SPOR"/>
    <property type="match status" value="1"/>
</dbReference>
<feature type="compositionally biased region" description="Basic and acidic residues" evidence="1">
    <location>
        <begin position="270"/>
        <end position="279"/>
    </location>
</feature>
<dbReference type="InterPro" id="IPR007730">
    <property type="entry name" value="SPOR-like_dom"/>
</dbReference>
<name>A0ABS0ARU9_9GAMM</name>
<dbReference type="SUPFAM" id="SSF110997">
    <property type="entry name" value="Sporulation related repeat"/>
    <property type="match status" value="1"/>
</dbReference>
<dbReference type="InterPro" id="IPR036680">
    <property type="entry name" value="SPOR-like_sf"/>
</dbReference>
<evidence type="ECO:0000313" key="4">
    <source>
        <dbReference type="Proteomes" id="UP000662703"/>
    </source>
</evidence>
<sequence length="489" mass="51984">MKDEDFFYEGAERGDLLDALNGHAHEGATVVLEGEPGSGVSTLLGMLAMSLVGDYELIRLDGADDLGANAVVDAMLVHFGIERDDLADTLKQSLAQNRLVILVDNAGRVPEAALATMASLKDKLGQRLTYVFGGEPGTADTVGEGGLAVADTLVLPPLDGDDILALADDFYDLSLDEDEAEALRAESEGRLGPLLVLLEERAEAAAPPARKPVPWRHGLAVGALVLVVLVLWLASGDDEPEAEQVVNLDLPQRPAQTVDPDQNLEPETAEDGHDYGLVSDPERTRNALAEFHDNAADFEQAETRRPDDATGEDAAAGEDDGSGDPAPPTEPEADAGQPATTPDADNGTTATNGTTTTADKAGDSADDGADAEAPSGERTVSASEPELSGLDARLGYRQEDWLATRDDGEWFLQLVATGREDGARGVLDRIDRKGAYYRAERGENKVYLVLAGPYPSREAALEARETLPETLRRGGPFPREMGSIRNELR</sequence>
<dbReference type="InterPro" id="IPR027417">
    <property type="entry name" value="P-loop_NTPase"/>
</dbReference>
<feature type="region of interest" description="Disordered" evidence="1">
    <location>
        <begin position="295"/>
        <end position="386"/>
    </location>
</feature>
<feature type="region of interest" description="Disordered" evidence="1">
    <location>
        <begin position="466"/>
        <end position="489"/>
    </location>
</feature>
<accession>A0ABS0ARU9</accession>
<feature type="compositionally biased region" description="Acidic residues" evidence="1">
    <location>
        <begin position="309"/>
        <end position="322"/>
    </location>
</feature>
<keyword evidence="4" id="KW-1185">Reference proteome</keyword>
<feature type="region of interest" description="Disordered" evidence="1">
    <location>
        <begin position="247"/>
        <end position="279"/>
    </location>
</feature>
<feature type="domain" description="SPOR" evidence="2">
    <location>
        <begin position="404"/>
        <end position="480"/>
    </location>
</feature>
<protein>
    <recommendedName>
        <fullName evidence="2">SPOR domain-containing protein</fullName>
    </recommendedName>
</protein>
<evidence type="ECO:0000256" key="1">
    <source>
        <dbReference type="SAM" id="MobiDB-lite"/>
    </source>
</evidence>
<dbReference type="SUPFAM" id="SSF52540">
    <property type="entry name" value="P-loop containing nucleoside triphosphate hydrolases"/>
    <property type="match status" value="1"/>
</dbReference>
<dbReference type="EMBL" id="ARXX01000031">
    <property type="protein sequence ID" value="MBF5056867.1"/>
    <property type="molecule type" value="Genomic_DNA"/>
</dbReference>
<dbReference type="RefSeq" id="WP_194865248.1">
    <property type="nucleotide sequence ID" value="NZ_ARXX01000031.1"/>
</dbReference>
<evidence type="ECO:0000259" key="2">
    <source>
        <dbReference type="PROSITE" id="PS51724"/>
    </source>
</evidence>
<feature type="compositionally biased region" description="Low complexity" evidence="1">
    <location>
        <begin position="343"/>
        <end position="359"/>
    </location>
</feature>
<organism evidence="3 4">
    <name type="scientific">Alloalcanivorax profundimaris</name>
    <dbReference type="NCBI Taxonomy" id="2735259"/>
    <lineage>
        <taxon>Bacteria</taxon>
        <taxon>Pseudomonadati</taxon>
        <taxon>Pseudomonadota</taxon>
        <taxon>Gammaproteobacteria</taxon>
        <taxon>Oceanospirillales</taxon>
        <taxon>Alcanivoracaceae</taxon>
        <taxon>Alloalcanivorax</taxon>
    </lineage>
</organism>
<dbReference type="Pfam" id="PF05036">
    <property type="entry name" value="SPOR"/>
    <property type="match status" value="1"/>
</dbReference>